<dbReference type="EMBL" id="REGN01003351">
    <property type="protein sequence ID" value="RNA23106.1"/>
    <property type="molecule type" value="Genomic_DNA"/>
</dbReference>
<comment type="caution">
    <text evidence="1">The sequence shown here is derived from an EMBL/GenBank/DDBJ whole genome shotgun (WGS) entry which is preliminary data.</text>
</comment>
<evidence type="ECO:0000313" key="1">
    <source>
        <dbReference type="EMBL" id="RNA23106.1"/>
    </source>
</evidence>
<reference evidence="1 2" key="1">
    <citation type="journal article" date="2018" name="Sci. Rep.">
        <title>Genomic signatures of local adaptation to the degree of environmental predictability in rotifers.</title>
        <authorList>
            <person name="Franch-Gras L."/>
            <person name="Hahn C."/>
            <person name="Garcia-Roger E.M."/>
            <person name="Carmona M.J."/>
            <person name="Serra M."/>
            <person name="Gomez A."/>
        </authorList>
    </citation>
    <scope>NUCLEOTIDE SEQUENCE [LARGE SCALE GENOMIC DNA]</scope>
    <source>
        <strain evidence="1">HYR1</strain>
    </source>
</reference>
<evidence type="ECO:0000313" key="2">
    <source>
        <dbReference type="Proteomes" id="UP000276133"/>
    </source>
</evidence>
<gene>
    <name evidence="1" type="ORF">BpHYR1_005267</name>
</gene>
<keyword evidence="2" id="KW-1185">Reference proteome</keyword>
<name>A0A3M7RHQ0_BRAPC</name>
<protein>
    <submittedName>
        <fullName evidence="1">Uncharacterized protein</fullName>
    </submittedName>
</protein>
<proteinExistence type="predicted"/>
<dbReference type="AlphaFoldDB" id="A0A3M7RHQ0"/>
<dbReference type="Proteomes" id="UP000276133">
    <property type="component" value="Unassembled WGS sequence"/>
</dbReference>
<accession>A0A3M7RHQ0</accession>
<sequence>MIIPSRISYYRSNYTDVEAEEIEAPVYKKTRGVGKKYDPQGTFETEAEARGPGRQKNAKRALIKHLKFFCIPFFSYENFDITNTEFSDSNNRCIMNIIIKVGSVKCVYFFNKKISWQLAFGLLIGKNF</sequence>
<organism evidence="1 2">
    <name type="scientific">Brachionus plicatilis</name>
    <name type="common">Marine rotifer</name>
    <name type="synonym">Brachionus muelleri</name>
    <dbReference type="NCBI Taxonomy" id="10195"/>
    <lineage>
        <taxon>Eukaryota</taxon>
        <taxon>Metazoa</taxon>
        <taxon>Spiralia</taxon>
        <taxon>Gnathifera</taxon>
        <taxon>Rotifera</taxon>
        <taxon>Eurotatoria</taxon>
        <taxon>Monogononta</taxon>
        <taxon>Pseudotrocha</taxon>
        <taxon>Ploima</taxon>
        <taxon>Brachionidae</taxon>
        <taxon>Brachionus</taxon>
    </lineage>
</organism>